<sequence length="232" mass="25536">MALVRFGAGIVAMSGSIAGDVHARNRSGNYVRARTKPINPNTARQVEVRSAVTLLAERWSSVLTAVQRIAWGLYADSVAMKNKLGETIFLSGFNHYIRSNVIIVQTVNTIIDDGPTIFELPEKDPTLAITATEAAQTIDVSFDNTLPWANEDGAFLWTFQGSPQNAQRNFFIGPWRQMDQIDGDGITPPTSPDTQPVVFAIAAGQRQWIYARISRADGRLSERFFADIFSSA</sequence>
<reference evidence="1" key="1">
    <citation type="journal article" date="2015" name="Nature">
        <title>Complex archaea that bridge the gap between prokaryotes and eukaryotes.</title>
        <authorList>
            <person name="Spang A."/>
            <person name="Saw J.H."/>
            <person name="Jorgensen S.L."/>
            <person name="Zaremba-Niedzwiedzka K."/>
            <person name="Martijn J."/>
            <person name="Lind A.E."/>
            <person name="van Eijk R."/>
            <person name="Schleper C."/>
            <person name="Guy L."/>
            <person name="Ettema T.J."/>
        </authorList>
    </citation>
    <scope>NUCLEOTIDE SEQUENCE</scope>
</reference>
<dbReference type="EMBL" id="LAZR01015454">
    <property type="protein sequence ID" value="KKM12874.1"/>
    <property type="molecule type" value="Genomic_DNA"/>
</dbReference>
<dbReference type="AlphaFoldDB" id="A0A0F9JTC2"/>
<organism evidence="1">
    <name type="scientific">marine sediment metagenome</name>
    <dbReference type="NCBI Taxonomy" id="412755"/>
    <lineage>
        <taxon>unclassified sequences</taxon>
        <taxon>metagenomes</taxon>
        <taxon>ecological metagenomes</taxon>
    </lineage>
</organism>
<name>A0A0F9JTC2_9ZZZZ</name>
<protein>
    <submittedName>
        <fullName evidence="1">Uncharacterized protein</fullName>
    </submittedName>
</protein>
<gene>
    <name evidence="1" type="ORF">LCGC14_1719630</name>
</gene>
<accession>A0A0F9JTC2</accession>
<comment type="caution">
    <text evidence="1">The sequence shown here is derived from an EMBL/GenBank/DDBJ whole genome shotgun (WGS) entry which is preliminary data.</text>
</comment>
<proteinExistence type="predicted"/>
<evidence type="ECO:0000313" key="1">
    <source>
        <dbReference type="EMBL" id="KKM12874.1"/>
    </source>
</evidence>